<dbReference type="SUPFAM" id="SSF50969">
    <property type="entry name" value="YVTN repeat-like/Quinoprotein amine dehydrogenase"/>
    <property type="match status" value="1"/>
</dbReference>
<dbReference type="PROSITE" id="PS50082">
    <property type="entry name" value="WD_REPEATS_2"/>
    <property type="match status" value="2"/>
</dbReference>
<evidence type="ECO:0000259" key="3">
    <source>
        <dbReference type="Pfam" id="PF00656"/>
    </source>
</evidence>
<evidence type="ECO:0000256" key="1">
    <source>
        <dbReference type="PROSITE-ProRule" id="PRU00221"/>
    </source>
</evidence>
<dbReference type="Pfam" id="PF00656">
    <property type="entry name" value="Peptidase_C14"/>
    <property type="match status" value="1"/>
</dbReference>
<dbReference type="AlphaFoldDB" id="A0A150TXC9"/>
<dbReference type="InterPro" id="IPR001680">
    <property type="entry name" value="WD40_rpt"/>
</dbReference>
<dbReference type="PANTHER" id="PTHR19879:SF9">
    <property type="entry name" value="TRANSCRIPTION INITIATION FACTOR TFIID SUBUNIT 5"/>
    <property type="match status" value="1"/>
</dbReference>
<keyword evidence="1" id="KW-0853">WD repeat</keyword>
<protein>
    <recommendedName>
        <fullName evidence="3">Peptidase C14 caspase domain-containing protein</fullName>
    </recommendedName>
</protein>
<dbReference type="Pfam" id="PF00400">
    <property type="entry name" value="WD40"/>
    <property type="match status" value="1"/>
</dbReference>
<dbReference type="SUPFAM" id="SSF50978">
    <property type="entry name" value="WD40 repeat-like"/>
    <property type="match status" value="1"/>
</dbReference>
<feature type="repeat" description="WD" evidence="1">
    <location>
        <begin position="336"/>
        <end position="377"/>
    </location>
</feature>
<dbReference type="SMART" id="SM00320">
    <property type="entry name" value="WD40"/>
    <property type="match status" value="6"/>
</dbReference>
<dbReference type="PANTHER" id="PTHR19879">
    <property type="entry name" value="TRANSCRIPTION INITIATION FACTOR TFIID"/>
    <property type="match status" value="1"/>
</dbReference>
<feature type="repeat" description="WD" evidence="1">
    <location>
        <begin position="170"/>
        <end position="211"/>
    </location>
</feature>
<reference evidence="4 5" key="1">
    <citation type="submission" date="2014-02" db="EMBL/GenBank/DDBJ databases">
        <title>The small core and large imbalanced accessory genome model reveals a collaborative survival strategy of Sorangium cellulosum strains in nature.</title>
        <authorList>
            <person name="Han K."/>
            <person name="Peng R."/>
            <person name="Blom J."/>
            <person name="Li Y.-Z."/>
        </authorList>
    </citation>
    <scope>NUCLEOTIDE SEQUENCE [LARGE SCALE GENOMIC DNA]</scope>
    <source>
        <strain evidence="4 5">So0007-03</strain>
    </source>
</reference>
<evidence type="ECO:0000313" key="5">
    <source>
        <dbReference type="Proteomes" id="UP000075502"/>
    </source>
</evidence>
<evidence type="ECO:0000313" key="4">
    <source>
        <dbReference type="EMBL" id="KYG09342.1"/>
    </source>
</evidence>
<dbReference type="InterPro" id="IPR015943">
    <property type="entry name" value="WD40/YVTN_repeat-like_dom_sf"/>
</dbReference>
<dbReference type="EMBL" id="JEME01000706">
    <property type="protein sequence ID" value="KYG09342.1"/>
    <property type="molecule type" value="Genomic_DNA"/>
</dbReference>
<feature type="region of interest" description="Disordered" evidence="2">
    <location>
        <begin position="504"/>
        <end position="537"/>
    </location>
</feature>
<gene>
    <name evidence="4" type="ORF">BE21_01660</name>
</gene>
<organism evidence="4 5">
    <name type="scientific">Sorangium cellulosum</name>
    <name type="common">Polyangium cellulosum</name>
    <dbReference type="NCBI Taxonomy" id="56"/>
    <lineage>
        <taxon>Bacteria</taxon>
        <taxon>Pseudomonadati</taxon>
        <taxon>Myxococcota</taxon>
        <taxon>Polyangia</taxon>
        <taxon>Polyangiales</taxon>
        <taxon>Polyangiaceae</taxon>
        <taxon>Sorangium</taxon>
    </lineage>
</organism>
<name>A0A150TXC9_SORCE</name>
<dbReference type="Gene3D" id="2.130.10.10">
    <property type="entry name" value="YVTN repeat-like/Quinoprotein amine dehydrogenase"/>
    <property type="match status" value="3"/>
</dbReference>
<evidence type="ECO:0000256" key="2">
    <source>
        <dbReference type="SAM" id="MobiDB-lite"/>
    </source>
</evidence>
<dbReference type="InterPro" id="IPR011044">
    <property type="entry name" value="Quino_amine_DH_bsu"/>
</dbReference>
<dbReference type="PROSITE" id="PS50294">
    <property type="entry name" value="WD_REPEATS_REGION"/>
    <property type="match status" value="1"/>
</dbReference>
<dbReference type="Proteomes" id="UP000075502">
    <property type="component" value="Unassembled WGS sequence"/>
</dbReference>
<comment type="caution">
    <text evidence="4">The sequence shown here is derived from an EMBL/GenBank/DDBJ whole genome shotgun (WGS) entry which is preliminary data.</text>
</comment>
<accession>A0A150TXC9</accession>
<dbReference type="InterPro" id="IPR011600">
    <property type="entry name" value="Pept_C14_caspase"/>
</dbReference>
<dbReference type="Gene3D" id="3.40.50.1460">
    <property type="match status" value="1"/>
</dbReference>
<dbReference type="GO" id="GO:0006508">
    <property type="term" value="P:proteolysis"/>
    <property type="evidence" value="ECO:0007669"/>
    <property type="project" value="InterPro"/>
</dbReference>
<dbReference type="GO" id="GO:0004197">
    <property type="term" value="F:cysteine-type endopeptidase activity"/>
    <property type="evidence" value="ECO:0007669"/>
    <property type="project" value="InterPro"/>
</dbReference>
<proteinExistence type="predicted"/>
<sequence>MGCDGSFPNASSAPAWKERFFDMSIVDSASQDEPALGNLYLFPDLPDDATQRAFIGETLATIREHRRALQSAETESSRIARMRPRVEELQRALRARLTAATDVCARFEEAVRRSDAREAGRLFRDLVIARLETRTLRAEWDTAMQSSVTALGDLASAHLAGGARLRLVAQTGHSSSIRALAFSHDGSWLVTAGNDGRTILWEAAIGRELFTWQADAPWHPSADALVASSLALTADGQLLLVDDESGLLFRFDHRKDAYHLNDGSAPSRRIAFSSDGSSVATTGAGVVVWSNAPRTLRCLGPGVARGSSSVDRGLALTVGPDHRAILHDDAKNRLPLEGPGAPLSAAALSADGERAATLDAEGRVDVWDARNGRRLKTWKLDGGTQALTLSRGGRLLLTWSKEAGVRLWDIESDPPAPRASVAGALAAIAEPIRAAGLSPSAAQPLLVVGTESGALWAIDATRGDVVWSVPGMRLSHVRLAFSADGRQLTVTGEDGAAHRWDLASGRPVERQASAPVETPAGATPDSGGGPHVDVSSEAPSWTAHAGHIVRDPETGEPLGYYESWGRSTPPQVAFSTARDRVLLFHKGGSTALLDATRPRDQWLFKPTIRWSAKLRHVAVIALSPDGRHVVAGTRDGVLYFRDDRSAKPLCQAIALSGGRWAVADDEGRYDAPSGGGVAAGFHWVLDLEPITLDQLKARYYDPFLLAKKLGLSPEPLRDVTYLAPKLFPAARLELDARGPNGPTLHLWLIDRGGGIGPVRVSINDKEAFVCRVIEEPAGGAVRVRIGDRELLAGARRREDGALQELAFSVPLARHPYLLPTGDNRVTVVTTNHQELLVSRDLTGWVAVAAERAPEPPHLWAIVVGVASYADPSLRLRYAAKDAEDIAAALQIAGAGLFGEAHVHVKVLSTERPVAEWPTRANVEAAFSEARGARSDDVLVLYLAGHGAQLKEGQDQDFCFLTQDAVGGALADSEVRRRVAISSHELTAWIQRIPALKQVLLLDTCHAGQLVADWSERRELPSSHVRAIERMKDRMGLYVLAGAAAGAVSYEASRYAQGLLTYALLFGMRGPALREGRFVDVHLWLTHAIDQVPRLAARLGGVQRPLLAVPRGGATFDVGAIEPAERGRIPLAIELPLLVRAGFQDEDEMVDTLGLGELVDEALRDLSASASEASFVFVEVDTLPGACKIVGRYRVERDAVAAAARLVRGRDRLVEFAFQGRAGAAGELARAIAEKASSALRTAGPGSAA</sequence>
<dbReference type="InterPro" id="IPR036322">
    <property type="entry name" value="WD40_repeat_dom_sf"/>
</dbReference>
<feature type="domain" description="Peptidase C14 caspase" evidence="3">
    <location>
        <begin position="859"/>
        <end position="1072"/>
    </location>
</feature>